<dbReference type="Proteomes" id="UP000231139">
    <property type="component" value="Unassembled WGS sequence"/>
</dbReference>
<dbReference type="PROSITE" id="PS00892">
    <property type="entry name" value="HIT_1"/>
    <property type="match status" value="1"/>
</dbReference>
<dbReference type="Gene3D" id="3.30.428.10">
    <property type="entry name" value="HIT-like"/>
    <property type="match status" value="1"/>
</dbReference>
<gene>
    <name evidence="5" type="ORF">COV62_02770</name>
</gene>
<dbReference type="Pfam" id="PF01230">
    <property type="entry name" value="HIT"/>
    <property type="match status" value="1"/>
</dbReference>
<proteinExistence type="predicted"/>
<dbReference type="PRINTS" id="PR00332">
    <property type="entry name" value="HISTRIAD"/>
</dbReference>
<evidence type="ECO:0000259" key="4">
    <source>
        <dbReference type="PROSITE" id="PS51084"/>
    </source>
</evidence>
<protein>
    <submittedName>
        <fullName evidence="5">HIT family protein</fullName>
    </submittedName>
</protein>
<organism evidence="5 6">
    <name type="scientific">Candidatus Nealsonbacteria bacterium CG11_big_fil_rev_8_21_14_0_20_35_11</name>
    <dbReference type="NCBI Taxonomy" id="1974713"/>
    <lineage>
        <taxon>Bacteria</taxon>
        <taxon>Candidatus Nealsoniibacteriota</taxon>
    </lineage>
</organism>
<reference evidence="5 6" key="1">
    <citation type="submission" date="2017-09" db="EMBL/GenBank/DDBJ databases">
        <title>Depth-based differentiation of microbial function through sediment-hosted aquifers and enrichment of novel symbionts in the deep terrestrial subsurface.</title>
        <authorList>
            <person name="Probst A.J."/>
            <person name="Ladd B."/>
            <person name="Jarett J.K."/>
            <person name="Geller-Mcgrath D.E."/>
            <person name="Sieber C.M."/>
            <person name="Emerson J.B."/>
            <person name="Anantharaman K."/>
            <person name="Thomas B.C."/>
            <person name="Malmstrom R."/>
            <person name="Stieglmeier M."/>
            <person name="Klingl A."/>
            <person name="Woyke T."/>
            <person name="Ryan C.M."/>
            <person name="Banfield J.F."/>
        </authorList>
    </citation>
    <scope>NUCLEOTIDE SEQUENCE [LARGE SCALE GENOMIC DNA]</scope>
    <source>
        <strain evidence="5">CG11_big_fil_rev_8_21_14_0_20_35_11</strain>
    </source>
</reference>
<accession>A0A2H0N1C8</accession>
<evidence type="ECO:0000256" key="3">
    <source>
        <dbReference type="PROSITE-ProRule" id="PRU00464"/>
    </source>
</evidence>
<name>A0A2H0N1C8_9BACT</name>
<feature type="domain" description="HIT" evidence="4">
    <location>
        <begin position="5"/>
        <end position="112"/>
    </location>
</feature>
<dbReference type="AlphaFoldDB" id="A0A2H0N1C8"/>
<dbReference type="PANTHER" id="PTHR46648:SF1">
    <property type="entry name" value="ADENOSINE 5'-MONOPHOSPHORAMIDASE HNT1"/>
    <property type="match status" value="1"/>
</dbReference>
<feature type="active site" description="Tele-AMP-histidine intermediate" evidence="1">
    <location>
        <position position="99"/>
    </location>
</feature>
<dbReference type="EMBL" id="PCWK01000064">
    <property type="protein sequence ID" value="PIR01906.1"/>
    <property type="molecule type" value="Genomic_DNA"/>
</dbReference>
<evidence type="ECO:0000256" key="2">
    <source>
        <dbReference type="PIRSR" id="PIRSR601310-3"/>
    </source>
</evidence>
<comment type="caution">
    <text evidence="5">The sequence shown here is derived from an EMBL/GenBank/DDBJ whole genome shotgun (WGS) entry which is preliminary data.</text>
</comment>
<dbReference type="CDD" id="cd01277">
    <property type="entry name" value="HINT_subgroup"/>
    <property type="match status" value="1"/>
</dbReference>
<dbReference type="InterPro" id="IPR036265">
    <property type="entry name" value="HIT-like_sf"/>
</dbReference>
<dbReference type="GO" id="GO:0009117">
    <property type="term" value="P:nucleotide metabolic process"/>
    <property type="evidence" value="ECO:0007669"/>
    <property type="project" value="TreeGrafter"/>
</dbReference>
<dbReference type="PANTHER" id="PTHR46648">
    <property type="entry name" value="HIT FAMILY PROTEIN 1"/>
    <property type="match status" value="1"/>
</dbReference>
<dbReference type="SUPFAM" id="SSF54197">
    <property type="entry name" value="HIT-like"/>
    <property type="match status" value="1"/>
</dbReference>
<evidence type="ECO:0000256" key="1">
    <source>
        <dbReference type="PIRSR" id="PIRSR601310-1"/>
    </source>
</evidence>
<sequence length="138" mass="15976">MENCIFCQIIKKELPASIIFEDEQVLAFLEINPLAEGHTLVVPKEHFENIFDIEEDLLKKIIFVSKKISEKMKEALGTEGVNLVQRSGIVAEQGVFHFHLHIIPRKKNDNINLENWWRQKTKEISPEKLEEIASKLAI</sequence>
<dbReference type="InterPro" id="IPR001310">
    <property type="entry name" value="Histidine_triad_HIT"/>
</dbReference>
<dbReference type="PROSITE" id="PS51084">
    <property type="entry name" value="HIT_2"/>
    <property type="match status" value="1"/>
</dbReference>
<feature type="short sequence motif" description="Histidine triad motif" evidence="2 3">
    <location>
        <begin position="97"/>
        <end position="101"/>
    </location>
</feature>
<dbReference type="InterPro" id="IPR011146">
    <property type="entry name" value="HIT-like"/>
</dbReference>
<evidence type="ECO:0000313" key="6">
    <source>
        <dbReference type="Proteomes" id="UP000231139"/>
    </source>
</evidence>
<evidence type="ECO:0000313" key="5">
    <source>
        <dbReference type="EMBL" id="PIR01906.1"/>
    </source>
</evidence>
<dbReference type="GO" id="GO:0003824">
    <property type="term" value="F:catalytic activity"/>
    <property type="evidence" value="ECO:0007669"/>
    <property type="project" value="InterPro"/>
</dbReference>
<dbReference type="InterPro" id="IPR019808">
    <property type="entry name" value="Histidine_triad_CS"/>
</dbReference>
<dbReference type="InterPro" id="IPR039384">
    <property type="entry name" value="HINT"/>
</dbReference>